<evidence type="ECO:0000256" key="1">
    <source>
        <dbReference type="ARBA" id="ARBA00004141"/>
    </source>
</evidence>
<feature type="transmembrane region" description="Helical" evidence="6">
    <location>
        <begin position="315"/>
        <end position="345"/>
    </location>
</feature>
<comment type="subcellular location">
    <subcellularLocation>
        <location evidence="1">Membrane</location>
        <topology evidence="1">Multi-pass membrane protein</topology>
    </subcellularLocation>
</comment>
<feature type="transmembrane region" description="Helical" evidence="6">
    <location>
        <begin position="150"/>
        <end position="172"/>
    </location>
</feature>
<dbReference type="Proteomes" id="UP001500420">
    <property type="component" value="Unassembled WGS sequence"/>
</dbReference>
<dbReference type="GO" id="GO:0016020">
    <property type="term" value="C:membrane"/>
    <property type="evidence" value="ECO:0007669"/>
    <property type="project" value="UniProtKB-SubCell"/>
</dbReference>
<dbReference type="PANTHER" id="PTHR21716">
    <property type="entry name" value="TRANSMEMBRANE PROTEIN"/>
    <property type="match status" value="1"/>
</dbReference>
<dbReference type="PANTHER" id="PTHR21716:SF4">
    <property type="entry name" value="TRANSMEMBRANE PROTEIN 245"/>
    <property type="match status" value="1"/>
</dbReference>
<keyword evidence="8" id="KW-1185">Reference proteome</keyword>
<feature type="transmembrane region" description="Helical" evidence="6">
    <location>
        <begin position="243"/>
        <end position="269"/>
    </location>
</feature>
<feature type="transmembrane region" description="Helical" evidence="6">
    <location>
        <begin position="12"/>
        <end position="45"/>
    </location>
</feature>
<name>A0AAV3T6P9_9EURY</name>
<organism evidence="7 8">
    <name type="scientific">Natronoarchaeum mannanilyticum</name>
    <dbReference type="NCBI Taxonomy" id="926360"/>
    <lineage>
        <taxon>Archaea</taxon>
        <taxon>Methanobacteriati</taxon>
        <taxon>Methanobacteriota</taxon>
        <taxon>Stenosarchaea group</taxon>
        <taxon>Halobacteria</taxon>
        <taxon>Halobacteriales</taxon>
        <taxon>Natronoarchaeaceae</taxon>
    </lineage>
</organism>
<dbReference type="RefSeq" id="WP_343772798.1">
    <property type="nucleotide sequence ID" value="NZ_BAAADV010000001.1"/>
</dbReference>
<evidence type="ECO:0000313" key="8">
    <source>
        <dbReference type="Proteomes" id="UP001500420"/>
    </source>
</evidence>
<keyword evidence="3 6" id="KW-0812">Transmembrane</keyword>
<feature type="transmembrane region" description="Helical" evidence="6">
    <location>
        <begin position="65"/>
        <end position="87"/>
    </location>
</feature>
<evidence type="ECO:0000256" key="2">
    <source>
        <dbReference type="ARBA" id="ARBA00009773"/>
    </source>
</evidence>
<dbReference type="AlphaFoldDB" id="A0AAV3T6P9"/>
<feature type="transmembrane region" description="Helical" evidence="6">
    <location>
        <begin position="281"/>
        <end position="303"/>
    </location>
</feature>
<evidence type="ECO:0000256" key="4">
    <source>
        <dbReference type="ARBA" id="ARBA00022989"/>
    </source>
</evidence>
<reference evidence="7 8" key="1">
    <citation type="journal article" date="2019" name="Int. J. Syst. Evol. Microbiol.">
        <title>The Global Catalogue of Microorganisms (GCM) 10K type strain sequencing project: providing services to taxonomists for standard genome sequencing and annotation.</title>
        <authorList>
            <consortium name="The Broad Institute Genomics Platform"/>
            <consortium name="The Broad Institute Genome Sequencing Center for Infectious Disease"/>
            <person name="Wu L."/>
            <person name="Ma J."/>
        </authorList>
    </citation>
    <scope>NUCLEOTIDE SEQUENCE [LARGE SCALE GENOMIC DNA]</scope>
    <source>
        <strain evidence="7 8">JCM 16328</strain>
    </source>
</reference>
<evidence type="ECO:0000256" key="3">
    <source>
        <dbReference type="ARBA" id="ARBA00022692"/>
    </source>
</evidence>
<evidence type="ECO:0000313" key="7">
    <source>
        <dbReference type="EMBL" id="GAA0666687.1"/>
    </source>
</evidence>
<sequence>MGVIGDTGAERVLWLVIGLALAALVGLALYSYIGALVSAIFIYYAVRPIYRRIEARTDYPNVAVTLTLLVLVVPMLLVIGYAGFLLVNEVDRLLSGGVLSAFRPYFQPYIEYARQGEVQQIRDALTGQGRLQGSTVSAALRDLFTRFASVLGVLFGVLTRVVLMLIFLFYLLRDGHKLRNWFVDAVDRDERIVSFVESVDDDLETVFFNNLAFIVFTAIQASIIYFAFNLVAPRRAVVGTPVLLGALIGIGTLIPVVGMKIVYLPYAAYLGVLAVTTATPIWHPVAFLAVSAVIVDTIPDVVIRPYLSGRNTLHIGLVMLGYFLGALTFGWWGLFFGPIVVVAAVHFGEQVFPWLAGEYLHR</sequence>
<dbReference type="EMBL" id="BAAADV010000001">
    <property type="protein sequence ID" value="GAA0666687.1"/>
    <property type="molecule type" value="Genomic_DNA"/>
</dbReference>
<keyword evidence="5 6" id="KW-0472">Membrane</keyword>
<keyword evidence="4 6" id="KW-1133">Transmembrane helix</keyword>
<comment type="caution">
    <text evidence="7">The sequence shown here is derived from an EMBL/GenBank/DDBJ whole genome shotgun (WGS) entry which is preliminary data.</text>
</comment>
<evidence type="ECO:0000256" key="6">
    <source>
        <dbReference type="SAM" id="Phobius"/>
    </source>
</evidence>
<gene>
    <name evidence="7" type="ORF">GCM10009020_09990</name>
</gene>
<proteinExistence type="inferred from homology"/>
<dbReference type="Pfam" id="PF01594">
    <property type="entry name" value="AI-2E_transport"/>
    <property type="match status" value="1"/>
</dbReference>
<evidence type="ECO:0000256" key="5">
    <source>
        <dbReference type="ARBA" id="ARBA00023136"/>
    </source>
</evidence>
<feature type="transmembrane region" description="Helical" evidence="6">
    <location>
        <begin position="211"/>
        <end position="231"/>
    </location>
</feature>
<comment type="similarity">
    <text evidence="2">Belongs to the autoinducer-2 exporter (AI-2E) (TC 2.A.86) family.</text>
</comment>
<dbReference type="InterPro" id="IPR002549">
    <property type="entry name" value="AI-2E-like"/>
</dbReference>
<protein>
    <submittedName>
        <fullName evidence="7">AI-2E family transporter</fullName>
    </submittedName>
</protein>
<accession>A0AAV3T6P9</accession>